<reference evidence="2" key="1">
    <citation type="submission" date="2021-03" db="EMBL/GenBank/DDBJ databases">
        <title>Draft genome sequence of rust myrtle Austropuccinia psidii MF-1, a brazilian biotype.</title>
        <authorList>
            <person name="Quecine M.C."/>
            <person name="Pachon D.M.R."/>
            <person name="Bonatelli M.L."/>
            <person name="Correr F.H."/>
            <person name="Franceschini L.M."/>
            <person name="Leite T.F."/>
            <person name="Margarido G.R.A."/>
            <person name="Almeida C.A."/>
            <person name="Ferrarezi J.A."/>
            <person name="Labate C.A."/>
        </authorList>
    </citation>
    <scope>NUCLEOTIDE SEQUENCE</scope>
    <source>
        <strain evidence="2">MF-1</strain>
    </source>
</reference>
<dbReference type="InterPro" id="IPR018289">
    <property type="entry name" value="MULE_transposase_dom"/>
</dbReference>
<dbReference type="Pfam" id="PF10551">
    <property type="entry name" value="MULE"/>
    <property type="match status" value="1"/>
</dbReference>
<feature type="domain" description="MULE transposase" evidence="1">
    <location>
        <begin position="111"/>
        <end position="208"/>
    </location>
</feature>
<comment type="caution">
    <text evidence="2">The sequence shown here is derived from an EMBL/GenBank/DDBJ whole genome shotgun (WGS) entry which is preliminary data.</text>
</comment>
<protein>
    <recommendedName>
        <fullName evidence="1">MULE transposase domain-containing protein</fullName>
    </recommendedName>
</protein>
<dbReference type="EMBL" id="AVOT02113941">
    <property type="protein sequence ID" value="MBW0582974.1"/>
    <property type="molecule type" value="Genomic_DNA"/>
</dbReference>
<name>A0A9Q3KL22_9BASI</name>
<keyword evidence="3" id="KW-1185">Reference proteome</keyword>
<sequence>MAHPAFRKFNEQETSQIAQMSESLLMPRQIQAQLCSQRESDRPVILQDIYNQVKKIKKDKLQGRRPIDALIDTLKEGNFVWSSARDSEGHITSLFFTHPLAIKLLHGFPHVILMDCNYKTNKYKMPLIHIVGFRTTNKTFSGAFHLMKNETEHSYTWALNQYIEKVLNNTNLSPPLVIVIDRELAWKNTLKKLLPDFKVILCIWHIKKDVSAPCMKKIGHGTDFENLMGLWNEVMYSSTGNSFKDDWKKLQKQVKNPEVLQYLENTRLPLKEYYVLLWTNHHFHLDVGSTSRVECAHAMVKLWLQTSTGTLPKVVRALYMEFRKQFIEIINRISKEMIVHVKNFPPHICALKGKVSHYALKIAFENFKTKFPPN</sequence>
<gene>
    <name evidence="2" type="ORF">O181_122689</name>
</gene>
<organism evidence="2 3">
    <name type="scientific">Austropuccinia psidii MF-1</name>
    <dbReference type="NCBI Taxonomy" id="1389203"/>
    <lineage>
        <taxon>Eukaryota</taxon>
        <taxon>Fungi</taxon>
        <taxon>Dikarya</taxon>
        <taxon>Basidiomycota</taxon>
        <taxon>Pucciniomycotina</taxon>
        <taxon>Pucciniomycetes</taxon>
        <taxon>Pucciniales</taxon>
        <taxon>Sphaerophragmiaceae</taxon>
        <taxon>Austropuccinia</taxon>
    </lineage>
</organism>
<dbReference type="PANTHER" id="PTHR31569:SF4">
    <property type="entry name" value="SWIM-TYPE DOMAIN-CONTAINING PROTEIN"/>
    <property type="match status" value="1"/>
</dbReference>
<dbReference type="AlphaFoldDB" id="A0A9Q3KL22"/>
<evidence type="ECO:0000259" key="1">
    <source>
        <dbReference type="Pfam" id="PF10551"/>
    </source>
</evidence>
<evidence type="ECO:0000313" key="2">
    <source>
        <dbReference type="EMBL" id="MBW0582974.1"/>
    </source>
</evidence>
<evidence type="ECO:0000313" key="3">
    <source>
        <dbReference type="Proteomes" id="UP000765509"/>
    </source>
</evidence>
<accession>A0A9Q3KL22</accession>
<dbReference type="InterPro" id="IPR052579">
    <property type="entry name" value="Zinc_finger_SWIM"/>
</dbReference>
<dbReference type="OrthoDB" id="1880067at2759"/>
<proteinExistence type="predicted"/>
<dbReference type="Proteomes" id="UP000765509">
    <property type="component" value="Unassembled WGS sequence"/>
</dbReference>
<dbReference type="PANTHER" id="PTHR31569">
    <property type="entry name" value="SWIM-TYPE DOMAIN-CONTAINING PROTEIN"/>
    <property type="match status" value="1"/>
</dbReference>